<feature type="modified residue" description="4-aspartylphosphate" evidence="2">
    <location>
        <position position="102"/>
    </location>
</feature>
<dbReference type="SUPFAM" id="SSF52172">
    <property type="entry name" value="CheY-like"/>
    <property type="match status" value="1"/>
</dbReference>
<keyword evidence="5" id="KW-1185">Reference proteome</keyword>
<dbReference type="SMART" id="SM00448">
    <property type="entry name" value="REC"/>
    <property type="match status" value="1"/>
</dbReference>
<reference evidence="4 5" key="1">
    <citation type="submission" date="2016-11" db="EMBL/GenBank/DDBJ databases">
        <authorList>
            <person name="Jaros S."/>
            <person name="Januszkiewicz K."/>
            <person name="Wedrychowicz H."/>
        </authorList>
    </citation>
    <scope>NUCLEOTIDE SEQUENCE [LARGE SCALE GENOMIC DNA]</scope>
    <source>
        <strain evidence="4 5">DSM 5091</strain>
    </source>
</reference>
<name>A0A1M6DJJ1_MALRU</name>
<dbReference type="PROSITE" id="PS50110">
    <property type="entry name" value="RESPONSE_REGULATORY"/>
    <property type="match status" value="1"/>
</dbReference>
<dbReference type="AlphaFoldDB" id="A0A1M6DJJ1"/>
<dbReference type="Proteomes" id="UP000184171">
    <property type="component" value="Unassembled WGS sequence"/>
</dbReference>
<dbReference type="CDD" id="cd00156">
    <property type="entry name" value="REC"/>
    <property type="match status" value="1"/>
</dbReference>
<dbReference type="InterPro" id="IPR011006">
    <property type="entry name" value="CheY-like_superfamily"/>
</dbReference>
<dbReference type="EMBL" id="FQZT01000002">
    <property type="protein sequence ID" value="SHI73517.1"/>
    <property type="molecule type" value="Genomic_DNA"/>
</dbReference>
<dbReference type="InterPro" id="IPR011723">
    <property type="entry name" value="Znf/thioredoxin_put"/>
</dbReference>
<dbReference type="RefSeq" id="WP_072905652.1">
    <property type="nucleotide sequence ID" value="NZ_FQZT01000002.1"/>
</dbReference>
<feature type="domain" description="Response regulatory" evidence="3">
    <location>
        <begin position="53"/>
        <end position="170"/>
    </location>
</feature>
<dbReference type="OrthoDB" id="5393943at2"/>
<proteinExistence type="predicted"/>
<dbReference type="PANTHER" id="PTHR44591">
    <property type="entry name" value="STRESS RESPONSE REGULATOR PROTEIN 1"/>
    <property type="match status" value="1"/>
</dbReference>
<evidence type="ECO:0000256" key="1">
    <source>
        <dbReference type="ARBA" id="ARBA00022553"/>
    </source>
</evidence>
<evidence type="ECO:0000313" key="4">
    <source>
        <dbReference type="EMBL" id="SHI73517.1"/>
    </source>
</evidence>
<dbReference type="InterPro" id="IPR001789">
    <property type="entry name" value="Sig_transdc_resp-reg_receiver"/>
</dbReference>
<dbReference type="GO" id="GO:0000160">
    <property type="term" value="P:phosphorelay signal transduction system"/>
    <property type="evidence" value="ECO:0007669"/>
    <property type="project" value="InterPro"/>
</dbReference>
<evidence type="ECO:0000313" key="5">
    <source>
        <dbReference type="Proteomes" id="UP000184171"/>
    </source>
</evidence>
<dbReference type="InterPro" id="IPR050595">
    <property type="entry name" value="Bact_response_regulator"/>
</dbReference>
<keyword evidence="1 2" id="KW-0597">Phosphoprotein</keyword>
<dbReference type="Pfam" id="PF00072">
    <property type="entry name" value="Response_reg"/>
    <property type="match status" value="1"/>
</dbReference>
<sequence>MIIQCPACKSRYRSKPLPETVKTAQVKCPKCNQQFQVSQEPADENVVDSNKQTILVVDDARFFRELLLDLLEGRDANMLTADSATEALNSLEQKKVDLLIVDINLPDKNGLDLIRELRAEERFSNLKILCISGVYRKDDDARKALHAGADDFISKSFKPEELNARIDKLLK</sequence>
<protein>
    <submittedName>
        <fullName evidence="4">MJ0042 family finger-like domain-containing protein</fullName>
    </submittedName>
</protein>
<evidence type="ECO:0000259" key="3">
    <source>
        <dbReference type="PROSITE" id="PS50110"/>
    </source>
</evidence>
<dbReference type="STRING" id="1122189.SAMN02745165_00711"/>
<gene>
    <name evidence="4" type="ORF">SAMN02745165_00711</name>
</gene>
<accession>A0A1M6DJJ1</accession>
<evidence type="ECO:0000256" key="2">
    <source>
        <dbReference type="PROSITE-ProRule" id="PRU00169"/>
    </source>
</evidence>
<dbReference type="Gene3D" id="3.40.50.2300">
    <property type="match status" value="1"/>
</dbReference>
<dbReference type="NCBIfam" id="TIGR02098">
    <property type="entry name" value="MJ0042_CXXC"/>
    <property type="match status" value="1"/>
</dbReference>
<organism evidence="4 5">
    <name type="scientific">Malonomonas rubra DSM 5091</name>
    <dbReference type="NCBI Taxonomy" id="1122189"/>
    <lineage>
        <taxon>Bacteria</taxon>
        <taxon>Pseudomonadati</taxon>
        <taxon>Thermodesulfobacteriota</taxon>
        <taxon>Desulfuromonadia</taxon>
        <taxon>Desulfuromonadales</taxon>
        <taxon>Geopsychrobacteraceae</taxon>
        <taxon>Malonomonas</taxon>
    </lineage>
</organism>
<dbReference type="PANTHER" id="PTHR44591:SF3">
    <property type="entry name" value="RESPONSE REGULATORY DOMAIN-CONTAINING PROTEIN"/>
    <property type="match status" value="1"/>
</dbReference>